<keyword evidence="1" id="KW-0812">Transmembrane</keyword>
<gene>
    <name evidence="3" type="ORF">ATO12_11490</name>
</gene>
<keyword evidence="1" id="KW-0472">Membrane</keyword>
<feature type="transmembrane region" description="Helical" evidence="1">
    <location>
        <begin position="55"/>
        <end position="75"/>
    </location>
</feature>
<dbReference type="Proteomes" id="UP000023541">
    <property type="component" value="Unassembled WGS sequence"/>
</dbReference>
<feature type="transmembrane region" description="Helical" evidence="1">
    <location>
        <begin position="87"/>
        <end position="104"/>
    </location>
</feature>
<dbReference type="AlphaFoldDB" id="A0A023BWH2"/>
<evidence type="ECO:0000313" key="3">
    <source>
        <dbReference type="EMBL" id="EZH74386.1"/>
    </source>
</evidence>
<dbReference type="InterPro" id="IPR006976">
    <property type="entry name" value="VanZ-like"/>
</dbReference>
<sequence>MVTWASLAKFINPVTFTIEGSDKIGHFIAYFTLTIAWTLFFFFSEKMNKSLKQSLIITSMICILYGVLMEVLQAVLTTYRSSDWYDVVANTSGTIFAVLVFVVFKSRIVRFKQNKQEVR</sequence>
<dbReference type="eggNOG" id="COG5652">
    <property type="taxonomic scope" value="Bacteria"/>
</dbReference>
<keyword evidence="1" id="KW-1133">Transmembrane helix</keyword>
<dbReference type="Pfam" id="PF04892">
    <property type="entry name" value="VanZ"/>
    <property type="match status" value="1"/>
</dbReference>
<protein>
    <recommendedName>
        <fullName evidence="2">VanZ-like domain-containing protein</fullName>
    </recommendedName>
</protein>
<reference evidence="3 4" key="1">
    <citation type="submission" date="2014-04" db="EMBL/GenBank/DDBJ databases">
        <title>Aquimarina sp. 22II-S11-z7 Genome Sequencing.</title>
        <authorList>
            <person name="Lai Q."/>
        </authorList>
    </citation>
    <scope>NUCLEOTIDE SEQUENCE [LARGE SCALE GENOMIC DNA]</scope>
    <source>
        <strain evidence="3 4">22II-S11-z7</strain>
    </source>
</reference>
<proteinExistence type="predicted"/>
<dbReference type="PANTHER" id="PTHR28008:SF1">
    <property type="entry name" value="DOMAIN PROTEIN, PUTATIVE (AFU_ORTHOLOGUE AFUA_3G10980)-RELATED"/>
    <property type="match status" value="1"/>
</dbReference>
<keyword evidence="4" id="KW-1185">Reference proteome</keyword>
<dbReference type="STRING" id="1317122.ATO12_11490"/>
<feature type="domain" description="VanZ-like" evidence="2">
    <location>
        <begin position="21"/>
        <end position="104"/>
    </location>
</feature>
<comment type="caution">
    <text evidence="3">The sequence shown here is derived from an EMBL/GenBank/DDBJ whole genome shotgun (WGS) entry which is preliminary data.</text>
</comment>
<evidence type="ECO:0000259" key="2">
    <source>
        <dbReference type="Pfam" id="PF04892"/>
    </source>
</evidence>
<dbReference type="EMBL" id="AQRA01000003">
    <property type="protein sequence ID" value="EZH74386.1"/>
    <property type="molecule type" value="Genomic_DNA"/>
</dbReference>
<feature type="transmembrane region" description="Helical" evidence="1">
    <location>
        <begin position="24"/>
        <end position="43"/>
    </location>
</feature>
<evidence type="ECO:0000313" key="4">
    <source>
        <dbReference type="Proteomes" id="UP000023541"/>
    </source>
</evidence>
<accession>A0A023BWH2</accession>
<dbReference type="NCBIfam" id="NF037970">
    <property type="entry name" value="vanZ_1"/>
    <property type="match status" value="1"/>
</dbReference>
<dbReference type="PANTHER" id="PTHR28008">
    <property type="entry name" value="DOMAIN PROTEIN, PUTATIVE (AFU_ORTHOLOGUE AFUA_3G10980)-RELATED"/>
    <property type="match status" value="1"/>
</dbReference>
<organism evidence="3 4">
    <name type="scientific">Aquimarina atlantica</name>
    <dbReference type="NCBI Taxonomy" id="1317122"/>
    <lineage>
        <taxon>Bacteria</taxon>
        <taxon>Pseudomonadati</taxon>
        <taxon>Bacteroidota</taxon>
        <taxon>Flavobacteriia</taxon>
        <taxon>Flavobacteriales</taxon>
        <taxon>Flavobacteriaceae</taxon>
        <taxon>Aquimarina</taxon>
    </lineage>
</organism>
<evidence type="ECO:0000256" key="1">
    <source>
        <dbReference type="SAM" id="Phobius"/>
    </source>
</evidence>
<name>A0A023BWH2_9FLAO</name>